<evidence type="ECO:0000256" key="1">
    <source>
        <dbReference type="SAM" id="MobiDB-lite"/>
    </source>
</evidence>
<dbReference type="Proteomes" id="UP000325440">
    <property type="component" value="Unassembled WGS sequence"/>
</dbReference>
<feature type="compositionally biased region" description="Low complexity" evidence="1">
    <location>
        <begin position="57"/>
        <end position="66"/>
    </location>
</feature>
<feature type="compositionally biased region" description="Pro residues" evidence="1">
    <location>
        <begin position="38"/>
        <end position="56"/>
    </location>
</feature>
<dbReference type="EMBL" id="CABPRJ010002367">
    <property type="protein sequence ID" value="VVC43041.1"/>
    <property type="molecule type" value="Genomic_DNA"/>
</dbReference>
<keyword evidence="3" id="KW-1185">Reference proteome</keyword>
<gene>
    <name evidence="2" type="ORF">CINCED_3A010510</name>
</gene>
<feature type="compositionally biased region" description="Polar residues" evidence="1">
    <location>
        <begin position="1"/>
        <end position="13"/>
    </location>
</feature>
<sequence length="129" mass="14014">MYSSKRTTEQQGRAVNKWRKKKTQPRPPPGAKPSSSARPPPLLPWHVPPSPRPAPTSPRLTPSTASVPRRPPAPEPSADDGRTPIPARRVKNLTTGKYGKIDGPTAGRGMDSPRTYLLLFDEHGALVGK</sequence>
<feature type="region of interest" description="Disordered" evidence="1">
    <location>
        <begin position="1"/>
        <end position="111"/>
    </location>
</feature>
<protein>
    <submittedName>
        <fullName evidence="2">Uncharacterized protein</fullName>
    </submittedName>
</protein>
<evidence type="ECO:0000313" key="2">
    <source>
        <dbReference type="EMBL" id="VVC43041.1"/>
    </source>
</evidence>
<accession>A0A5E4NH80</accession>
<evidence type="ECO:0000313" key="3">
    <source>
        <dbReference type="Proteomes" id="UP000325440"/>
    </source>
</evidence>
<dbReference type="AlphaFoldDB" id="A0A5E4NH80"/>
<name>A0A5E4NH80_9HEMI</name>
<organism evidence="2 3">
    <name type="scientific">Cinara cedri</name>
    <dbReference type="NCBI Taxonomy" id="506608"/>
    <lineage>
        <taxon>Eukaryota</taxon>
        <taxon>Metazoa</taxon>
        <taxon>Ecdysozoa</taxon>
        <taxon>Arthropoda</taxon>
        <taxon>Hexapoda</taxon>
        <taxon>Insecta</taxon>
        <taxon>Pterygota</taxon>
        <taxon>Neoptera</taxon>
        <taxon>Paraneoptera</taxon>
        <taxon>Hemiptera</taxon>
        <taxon>Sternorrhyncha</taxon>
        <taxon>Aphidomorpha</taxon>
        <taxon>Aphidoidea</taxon>
        <taxon>Aphididae</taxon>
        <taxon>Lachninae</taxon>
        <taxon>Cinara</taxon>
    </lineage>
</organism>
<reference evidence="2 3" key="1">
    <citation type="submission" date="2019-08" db="EMBL/GenBank/DDBJ databases">
        <authorList>
            <person name="Alioto T."/>
            <person name="Alioto T."/>
            <person name="Gomez Garrido J."/>
        </authorList>
    </citation>
    <scope>NUCLEOTIDE SEQUENCE [LARGE SCALE GENOMIC DNA]</scope>
</reference>
<proteinExistence type="predicted"/>